<keyword evidence="3" id="KW-1185">Reference proteome</keyword>
<protein>
    <submittedName>
        <fullName evidence="2">Uncharacterized protein</fullName>
    </submittedName>
</protein>
<comment type="caution">
    <text evidence="2">The sequence shown here is derived from an EMBL/GenBank/DDBJ whole genome shotgun (WGS) entry which is preliminary data.</text>
</comment>
<accession>A0ABX3RQA8</accession>
<organism evidence="2 3">
    <name type="scientific">Mycolicibacter algericus DSM 45454</name>
    <dbReference type="NCBI Taxonomy" id="723879"/>
    <lineage>
        <taxon>Bacteria</taxon>
        <taxon>Bacillati</taxon>
        <taxon>Actinomycetota</taxon>
        <taxon>Actinomycetes</taxon>
        <taxon>Mycobacteriales</taxon>
        <taxon>Mycobacteriaceae</taxon>
        <taxon>Mycolicibacter</taxon>
    </lineage>
</organism>
<evidence type="ECO:0000313" key="3">
    <source>
        <dbReference type="Proteomes" id="UP000192693"/>
    </source>
</evidence>
<proteinExistence type="predicted"/>
<dbReference type="Proteomes" id="UP000192693">
    <property type="component" value="Unassembled WGS sequence"/>
</dbReference>
<name>A0ABX3RQA8_MYCAL</name>
<sequence length="63" mass="6700">MLMSVDDLEALEEPLHWQAQPGRHEDIATARQEAEAGTSRTSGPHGAVTTVCCTCSTSSEGRS</sequence>
<gene>
    <name evidence="2" type="ORF">BST10_12315</name>
</gene>
<dbReference type="EMBL" id="MVHC01000011">
    <property type="protein sequence ID" value="OQZ96294.1"/>
    <property type="molecule type" value="Genomic_DNA"/>
</dbReference>
<evidence type="ECO:0000256" key="1">
    <source>
        <dbReference type="SAM" id="MobiDB-lite"/>
    </source>
</evidence>
<reference evidence="2 3" key="1">
    <citation type="submission" date="2016-12" db="EMBL/GenBank/DDBJ databases">
        <title>The new phylogeny of genus Mycobacterium.</title>
        <authorList>
            <person name="Tortoli E."/>
            <person name="Trovato A."/>
            <person name="Cirillo D.M."/>
        </authorList>
    </citation>
    <scope>NUCLEOTIDE SEQUENCE [LARGE SCALE GENOMIC DNA]</scope>
    <source>
        <strain evidence="2 3">DSM 45454</strain>
    </source>
</reference>
<evidence type="ECO:0000313" key="2">
    <source>
        <dbReference type="EMBL" id="OQZ96294.1"/>
    </source>
</evidence>
<dbReference type="Gene3D" id="1.10.1220.170">
    <property type="match status" value="1"/>
</dbReference>
<feature type="region of interest" description="Disordered" evidence="1">
    <location>
        <begin position="30"/>
        <end position="50"/>
    </location>
</feature>